<comment type="caution">
    <text evidence="1">The sequence shown here is derived from an EMBL/GenBank/DDBJ whole genome shotgun (WGS) entry which is preliminary data.</text>
</comment>
<evidence type="ECO:0000313" key="2">
    <source>
        <dbReference type="Proteomes" id="UP001150581"/>
    </source>
</evidence>
<evidence type="ECO:0000313" key="1">
    <source>
        <dbReference type="EMBL" id="KAJ1877684.1"/>
    </source>
</evidence>
<feature type="non-terminal residue" evidence="1">
    <location>
        <position position="90"/>
    </location>
</feature>
<name>A0ACC1HVY5_9FUNG</name>
<dbReference type="Proteomes" id="UP001150581">
    <property type="component" value="Unassembled WGS sequence"/>
</dbReference>
<gene>
    <name evidence="1" type="ORF">LPJ66_012053</name>
</gene>
<accession>A0ACC1HVY5</accession>
<dbReference type="EMBL" id="JANBPG010004111">
    <property type="protein sequence ID" value="KAJ1877684.1"/>
    <property type="molecule type" value="Genomic_DNA"/>
</dbReference>
<keyword evidence="2" id="KW-1185">Reference proteome</keyword>
<sequence>MSDVYSMLETMERDGLSGPPPMDGSLRLDTNALDKFIDDSENPRWNSLFLQYFVESEDANHDDMLFFVRQIEDLADAANGGRAANEEQDP</sequence>
<protein>
    <submittedName>
        <fullName evidence="1">Uncharacterized protein</fullName>
    </submittedName>
</protein>
<organism evidence="1 2">
    <name type="scientific">Kickxella alabastrina</name>
    <dbReference type="NCBI Taxonomy" id="61397"/>
    <lineage>
        <taxon>Eukaryota</taxon>
        <taxon>Fungi</taxon>
        <taxon>Fungi incertae sedis</taxon>
        <taxon>Zoopagomycota</taxon>
        <taxon>Kickxellomycotina</taxon>
        <taxon>Kickxellomycetes</taxon>
        <taxon>Kickxellales</taxon>
        <taxon>Kickxellaceae</taxon>
        <taxon>Kickxella</taxon>
    </lineage>
</organism>
<proteinExistence type="predicted"/>
<reference evidence="1" key="1">
    <citation type="submission" date="2022-07" db="EMBL/GenBank/DDBJ databases">
        <title>Phylogenomic reconstructions and comparative analyses of Kickxellomycotina fungi.</title>
        <authorList>
            <person name="Reynolds N.K."/>
            <person name="Stajich J.E."/>
            <person name="Barry K."/>
            <person name="Grigoriev I.V."/>
            <person name="Crous P."/>
            <person name="Smith M.E."/>
        </authorList>
    </citation>
    <scope>NUCLEOTIDE SEQUENCE</scope>
    <source>
        <strain evidence="1">Benny 63K</strain>
    </source>
</reference>